<name>A0A1H0X337_9BACI</name>
<gene>
    <name evidence="1" type="ORF">SAMN05216565_1276</name>
</gene>
<evidence type="ECO:0008006" key="3">
    <source>
        <dbReference type="Google" id="ProtNLM"/>
    </source>
</evidence>
<evidence type="ECO:0000313" key="2">
    <source>
        <dbReference type="Proteomes" id="UP000199159"/>
    </source>
</evidence>
<reference evidence="2" key="1">
    <citation type="submission" date="2016-10" db="EMBL/GenBank/DDBJ databases">
        <authorList>
            <person name="Varghese N."/>
            <person name="Submissions S."/>
        </authorList>
    </citation>
    <scope>NUCLEOTIDE SEQUENCE [LARGE SCALE GENOMIC DNA]</scope>
    <source>
        <strain evidence="2">IBRC-M10078</strain>
    </source>
</reference>
<dbReference type="Proteomes" id="UP000199159">
    <property type="component" value="Unassembled WGS sequence"/>
</dbReference>
<protein>
    <recommendedName>
        <fullName evidence="3">Zinc-finger domain-containing protein</fullName>
    </recommendedName>
</protein>
<sequence>MNHYNYEDWTRYINDELAEDQREKVEDHLYSCDQCLEIYMSFVDQSEQLPKLTSEFTDDVMRQLSLGKQPATRKKTFAQATLFHYGIAATITFGLMSSGFFQNITGFASTVEASSNTKTEATVTDGLMDKAISIIDLFQPKQQKEGE</sequence>
<evidence type="ECO:0000313" key="1">
    <source>
        <dbReference type="EMBL" id="SDP97259.1"/>
    </source>
</evidence>
<organism evidence="1 2">
    <name type="scientific">Litchfieldia salsa</name>
    <dbReference type="NCBI Taxonomy" id="930152"/>
    <lineage>
        <taxon>Bacteria</taxon>
        <taxon>Bacillati</taxon>
        <taxon>Bacillota</taxon>
        <taxon>Bacilli</taxon>
        <taxon>Bacillales</taxon>
        <taxon>Bacillaceae</taxon>
        <taxon>Litchfieldia</taxon>
    </lineage>
</organism>
<proteinExistence type="predicted"/>
<dbReference type="EMBL" id="FNJU01000027">
    <property type="protein sequence ID" value="SDP97259.1"/>
    <property type="molecule type" value="Genomic_DNA"/>
</dbReference>
<accession>A0A1H0X337</accession>
<keyword evidence="2" id="KW-1185">Reference proteome</keyword>
<dbReference type="AlphaFoldDB" id="A0A1H0X337"/>
<dbReference type="STRING" id="930152.SAMN05216565_1276"/>